<comment type="caution">
    <text evidence="1">The sequence shown here is derived from an EMBL/GenBank/DDBJ whole genome shotgun (WGS) entry which is preliminary data.</text>
</comment>
<proteinExistence type="predicted"/>
<sequence length="216" mass="24763">MENELWNLTIKATDVVGYTQHFKKLALLCPKMVPDEEEKIESAYLCCKTTKNKRRSENNPKDNHVQQPPYKRQNMVRAYTVRPGEKREYAGSSPLCNKFKFHHTGPCTSKCENCKRISHLTRDYRSFATSTNQRAPMANHKTTIICFEYGKQGHYQSECSKLKGQNHRNQASNREVWGREYALAKGASNQDPNVVMDTKYTIKLANGNLIGADTII</sequence>
<evidence type="ECO:0000313" key="1">
    <source>
        <dbReference type="EMBL" id="GEU88066.1"/>
    </source>
</evidence>
<name>A0A6L2NPJ4_TANCI</name>
<organism evidence="1">
    <name type="scientific">Tanacetum cinerariifolium</name>
    <name type="common">Dalmatian daisy</name>
    <name type="synonym">Chrysanthemum cinerariifolium</name>
    <dbReference type="NCBI Taxonomy" id="118510"/>
    <lineage>
        <taxon>Eukaryota</taxon>
        <taxon>Viridiplantae</taxon>
        <taxon>Streptophyta</taxon>
        <taxon>Embryophyta</taxon>
        <taxon>Tracheophyta</taxon>
        <taxon>Spermatophyta</taxon>
        <taxon>Magnoliopsida</taxon>
        <taxon>eudicotyledons</taxon>
        <taxon>Gunneridae</taxon>
        <taxon>Pentapetalae</taxon>
        <taxon>asterids</taxon>
        <taxon>campanulids</taxon>
        <taxon>Asterales</taxon>
        <taxon>Asteraceae</taxon>
        <taxon>Asteroideae</taxon>
        <taxon>Anthemideae</taxon>
        <taxon>Anthemidinae</taxon>
        <taxon>Tanacetum</taxon>
    </lineage>
</organism>
<accession>A0A6L2NPJ4</accession>
<protein>
    <recommendedName>
        <fullName evidence="2">Reverse transcriptase domain-containing protein</fullName>
    </recommendedName>
</protein>
<gene>
    <name evidence="1" type="ORF">Tci_060044</name>
</gene>
<reference evidence="1" key="1">
    <citation type="journal article" date="2019" name="Sci. Rep.">
        <title>Draft genome of Tanacetum cinerariifolium, the natural source of mosquito coil.</title>
        <authorList>
            <person name="Yamashiro T."/>
            <person name="Shiraishi A."/>
            <person name="Satake H."/>
            <person name="Nakayama K."/>
        </authorList>
    </citation>
    <scope>NUCLEOTIDE SEQUENCE</scope>
</reference>
<evidence type="ECO:0008006" key="2">
    <source>
        <dbReference type="Google" id="ProtNLM"/>
    </source>
</evidence>
<dbReference type="AlphaFoldDB" id="A0A6L2NPJ4"/>
<dbReference type="EMBL" id="BKCJ010009668">
    <property type="protein sequence ID" value="GEU88066.1"/>
    <property type="molecule type" value="Genomic_DNA"/>
</dbReference>